<proteinExistence type="predicted"/>
<dbReference type="Pfam" id="PF00106">
    <property type="entry name" value="adh_short"/>
    <property type="match status" value="1"/>
</dbReference>
<dbReference type="EMBL" id="NQIK02000008">
    <property type="protein sequence ID" value="KAF7567664.1"/>
    <property type="molecule type" value="Genomic_DNA"/>
</dbReference>
<name>A0A834RQ31_9PLEO</name>
<dbReference type="PANTHER" id="PTHR43550">
    <property type="entry name" value="3-KETODIHYDROSPHINGOSINE REDUCTASE"/>
    <property type="match status" value="1"/>
</dbReference>
<evidence type="ECO:0000313" key="1">
    <source>
        <dbReference type="EMBL" id="KAF7567664.1"/>
    </source>
</evidence>
<dbReference type="KEGG" id="ptrr:6350291"/>
<dbReference type="GeneID" id="6350291"/>
<dbReference type="AlphaFoldDB" id="A0A834RQ31"/>
<dbReference type="GO" id="GO:0047560">
    <property type="term" value="F:3-dehydrosphinganine reductase activity"/>
    <property type="evidence" value="ECO:0007669"/>
    <property type="project" value="TreeGrafter"/>
</dbReference>
<dbReference type="InterPro" id="IPR036291">
    <property type="entry name" value="NAD(P)-bd_dom_sf"/>
</dbReference>
<dbReference type="GO" id="GO:0005789">
    <property type="term" value="C:endoplasmic reticulum membrane"/>
    <property type="evidence" value="ECO:0007669"/>
    <property type="project" value="TreeGrafter"/>
</dbReference>
<dbReference type="InterPro" id="IPR002347">
    <property type="entry name" value="SDR_fam"/>
</dbReference>
<dbReference type="Proteomes" id="UP000245464">
    <property type="component" value="Chromosome 8"/>
</dbReference>
<dbReference type="SUPFAM" id="SSF51735">
    <property type="entry name" value="NAD(P)-binding Rossmann-fold domains"/>
    <property type="match status" value="1"/>
</dbReference>
<dbReference type="RefSeq" id="XP_065960502.1">
    <property type="nucleotide sequence ID" value="XM_066109580.1"/>
</dbReference>
<protein>
    <submittedName>
        <fullName evidence="1">FabG, Dehydrogenase with different specificities (Related to short-chain alcohol dehydrogenase)</fullName>
    </submittedName>
</protein>
<evidence type="ECO:0000313" key="2">
    <source>
        <dbReference type="Proteomes" id="UP000245464"/>
    </source>
</evidence>
<dbReference type="Gene3D" id="3.40.50.720">
    <property type="entry name" value="NAD(P)-binding Rossmann-like Domain"/>
    <property type="match status" value="1"/>
</dbReference>
<organism evidence="1 2">
    <name type="scientific">Pyrenophora tritici-repentis</name>
    <dbReference type="NCBI Taxonomy" id="45151"/>
    <lineage>
        <taxon>Eukaryota</taxon>
        <taxon>Fungi</taxon>
        <taxon>Dikarya</taxon>
        <taxon>Ascomycota</taxon>
        <taxon>Pezizomycotina</taxon>
        <taxon>Dothideomycetes</taxon>
        <taxon>Pleosporomycetidae</taxon>
        <taxon>Pleosporales</taxon>
        <taxon>Pleosporineae</taxon>
        <taxon>Pleosporaceae</taxon>
        <taxon>Pyrenophora</taxon>
    </lineage>
</organism>
<reference evidence="1 2" key="1">
    <citation type="journal article" date="2018" name="BMC Genomics">
        <title>Comparative genomics of the wheat fungal pathogen Pyrenophora tritici-repentis reveals chromosomal variations and genome plasticity.</title>
        <authorList>
            <person name="Moolhuijzen P."/>
            <person name="See P.T."/>
            <person name="Hane J.K."/>
            <person name="Shi G."/>
            <person name="Liu Z."/>
            <person name="Oliver R.P."/>
            <person name="Moffat C.S."/>
        </authorList>
    </citation>
    <scope>NUCLEOTIDE SEQUENCE [LARGE SCALE GENOMIC DNA]</scope>
    <source>
        <strain evidence="1">M4</strain>
    </source>
</reference>
<gene>
    <name evidence="1" type="ORF">PtrM4_142550</name>
</gene>
<dbReference type="PANTHER" id="PTHR43550:SF3">
    <property type="entry name" value="3-KETODIHYDROSPHINGOSINE REDUCTASE"/>
    <property type="match status" value="1"/>
</dbReference>
<comment type="caution">
    <text evidence="1">The sequence shown here is derived from an EMBL/GenBank/DDBJ whole genome shotgun (WGS) entry which is preliminary data.</text>
</comment>
<dbReference type="GO" id="GO:0006666">
    <property type="term" value="P:3-keto-sphinganine metabolic process"/>
    <property type="evidence" value="ECO:0007669"/>
    <property type="project" value="TreeGrafter"/>
</dbReference>
<sequence length="415" mass="44526">MGAVKYENKTVFVAGGAGGLGKAVAKISAARGAHVTIFGRSPGPLDDAAEEIRRSCRDSLQKIKAVVVDLSDYVQVSNLPLVPLPQECSNIDIKKVDNAFRKQGRVPDMLYCAAGGNHAQNGFFTEITSSQIEDCMRNNYFATAYLAKSALDLWVQDDRNNECGQTSKPIPRQIVIVSSAAAFVALPGSIAYTPAKAAVRALADTLRLEMLRYSCAASAYSVHIAFPGDFVLPGFYQEQQTKTALTKRMQGLEGTLEELVARYPSSEQVALGIVDAVNKGEFIICKDSSSASLLFTGMQGPSPKRGFGVFDSLMGVIILGTTRRSKGQLANLSILVIEETGKNLIVSRKLPGQPFILTREDPPGGHDTEKCAMASQTSRLAGSQKKASAISKANALSTRSGIFAKKRRVDEFCGC</sequence>
<dbReference type="PRINTS" id="PR00081">
    <property type="entry name" value="GDHRDH"/>
</dbReference>
<dbReference type="GO" id="GO:0030148">
    <property type="term" value="P:sphingolipid biosynthetic process"/>
    <property type="evidence" value="ECO:0007669"/>
    <property type="project" value="TreeGrafter"/>
</dbReference>
<accession>A0A834RQ31</accession>